<feature type="region of interest" description="Disordered" evidence="1">
    <location>
        <begin position="18"/>
        <end position="103"/>
    </location>
</feature>
<feature type="compositionally biased region" description="Basic and acidic residues" evidence="1">
    <location>
        <begin position="527"/>
        <end position="538"/>
    </location>
</feature>
<feature type="compositionally biased region" description="Basic and acidic residues" evidence="1">
    <location>
        <begin position="54"/>
        <end position="103"/>
    </location>
</feature>
<feature type="compositionally biased region" description="Basic and acidic residues" evidence="1">
    <location>
        <begin position="197"/>
        <end position="207"/>
    </location>
</feature>
<sequence>MKHIKSIIETIVSQGKLVGSRGHAFRASSSSNASRSDTPARHDHGVDVGAARNYAHEKAARDKAAERTSDHEQQVSKRNKEAEKRQKEVSKMANEEAIQEAKGRWVQDKPMKVHVAAMEKRDTADLKGMHDRWSGDHKDKKSDPSTSERLLAVHHVLKKRGETVSDLPQHRNLGMMRMHEETNTEKRMKIKNVARPGDPDPKSDKSTLAKTGSITTKIIDEEKPLMSEKNFGLPASLIAATRQIVEKKHEDNGDARKMEGGKTAVILNPETDEKINEGEPKKKHTVPTTAKHKKLAALAHPKDKITHKDVLVGRGAVKEEKQHTKPESDKEKKLAAIAHPKDKITHKDVLVGRGVVQKEELSSKEKMKRGMYNKEELSSKEKMKRGLYNKEETEVTEGVELKPSEFHSVRTGKKSMEDLAKDKKADVGRVRGEYNTHADHWSKGEAHYNKKFGVNEGVELSAEELERIEAIAAQLDEAKPTIISSPIRGANQDQSGHGTKSNVADYTISDSAKFSNTRGKLTTKKMHKEEVELEEGRGRPRKNPLPDGKETEGDDTHRHPMQQLEKISHAIEGNEPHFEHKDGSKSKITKHLAKHIVAIHNSMRTSQEKDNFAQKVHANRESMKAEVSKHF</sequence>
<feature type="compositionally biased region" description="Basic and acidic residues" evidence="1">
    <location>
        <begin position="300"/>
        <end position="340"/>
    </location>
</feature>
<feature type="compositionally biased region" description="Basic and acidic residues" evidence="1">
    <location>
        <begin position="547"/>
        <end position="558"/>
    </location>
</feature>
<accession>A0A6J5M258</accession>
<feature type="region of interest" description="Disordered" evidence="1">
    <location>
        <begin position="192"/>
        <end position="211"/>
    </location>
</feature>
<name>A0A6J5M258_9CAUD</name>
<organism evidence="2">
    <name type="scientific">uncultured Caudovirales phage</name>
    <dbReference type="NCBI Taxonomy" id="2100421"/>
    <lineage>
        <taxon>Viruses</taxon>
        <taxon>Duplodnaviria</taxon>
        <taxon>Heunggongvirae</taxon>
        <taxon>Uroviricota</taxon>
        <taxon>Caudoviricetes</taxon>
        <taxon>Peduoviridae</taxon>
        <taxon>Maltschvirus</taxon>
        <taxon>Maltschvirus maltsch</taxon>
    </lineage>
</organism>
<feature type="compositionally biased region" description="Basic and acidic residues" evidence="1">
    <location>
        <begin position="372"/>
        <end position="381"/>
    </location>
</feature>
<feature type="region of interest" description="Disordered" evidence="1">
    <location>
        <begin position="298"/>
        <end position="340"/>
    </location>
</feature>
<feature type="compositionally biased region" description="Low complexity" evidence="1">
    <location>
        <begin position="26"/>
        <end position="36"/>
    </location>
</feature>
<proteinExistence type="predicted"/>
<gene>
    <name evidence="2" type="ORF">UFOVP395_169</name>
</gene>
<evidence type="ECO:0000313" key="2">
    <source>
        <dbReference type="EMBL" id="CAB4140834.1"/>
    </source>
</evidence>
<reference evidence="2" key="1">
    <citation type="submission" date="2020-04" db="EMBL/GenBank/DDBJ databases">
        <authorList>
            <person name="Chiriac C."/>
            <person name="Salcher M."/>
            <person name="Ghai R."/>
            <person name="Kavagutti S V."/>
        </authorList>
    </citation>
    <scope>NUCLEOTIDE SEQUENCE</scope>
</reference>
<feature type="region of interest" description="Disordered" evidence="1">
    <location>
        <begin position="360"/>
        <end position="396"/>
    </location>
</feature>
<dbReference type="EMBL" id="LR796380">
    <property type="protein sequence ID" value="CAB4140834.1"/>
    <property type="molecule type" value="Genomic_DNA"/>
</dbReference>
<evidence type="ECO:0000256" key="1">
    <source>
        <dbReference type="SAM" id="MobiDB-lite"/>
    </source>
</evidence>
<feature type="region of interest" description="Disordered" evidence="1">
    <location>
        <begin position="517"/>
        <end position="558"/>
    </location>
</feature>
<protein>
    <submittedName>
        <fullName evidence="2">Uncharacterized protein</fullName>
    </submittedName>
</protein>